<gene>
    <name evidence="1" type="ORF">V8G54_009220</name>
    <name evidence="2" type="ORF">V8G54_010264</name>
</gene>
<dbReference type="EMBL" id="CP144698">
    <property type="protein sequence ID" value="WVZ16238.1"/>
    <property type="molecule type" value="Genomic_DNA"/>
</dbReference>
<reference evidence="2 3" key="1">
    <citation type="journal article" date="2023" name="Life. Sci Alliance">
        <title>Evolutionary insights into 3D genome organization and epigenetic landscape of Vigna mungo.</title>
        <authorList>
            <person name="Junaid A."/>
            <person name="Singh B."/>
            <person name="Bhatia S."/>
        </authorList>
    </citation>
    <scope>NUCLEOTIDE SEQUENCE [LARGE SCALE GENOMIC DNA]</scope>
    <source>
        <strain evidence="2">Urdbean</strain>
    </source>
</reference>
<dbReference type="AlphaFoldDB" id="A0AAQ3S4Q0"/>
<evidence type="ECO:0000313" key="1">
    <source>
        <dbReference type="EMBL" id="WVZ16238.1"/>
    </source>
</evidence>
<name>A0AAQ3S4Q0_VIGMU</name>
<sequence>MTMTMIMRNHVFYEFGEVSAEEESVARLLIEVCEGLDRSLVSCPNPFYQGLLGLGAFRKPPNEWIAREVLDAAARIIQPGVTTDEIDRVVHEATIVAVVQSSRYWLKGCCTGSDRWLNSGTLC</sequence>
<accession>A0AAQ3S4Q0</accession>
<evidence type="ECO:0000313" key="2">
    <source>
        <dbReference type="EMBL" id="WVZ17282.1"/>
    </source>
</evidence>
<reference evidence="2" key="2">
    <citation type="submission" date="2024-01" db="EMBL/GenBank/DDBJ databases">
        <authorList>
            <person name="Junaid A."/>
            <person name="Bhatia S."/>
        </authorList>
    </citation>
    <scope>NUCLEOTIDE SEQUENCE</scope>
    <source>
        <strain evidence="2">Urdbean</strain>
        <tissue evidence="2">Leaf</tissue>
    </source>
</reference>
<keyword evidence="3" id="KW-1185">Reference proteome</keyword>
<dbReference type="Proteomes" id="UP001374535">
    <property type="component" value="Chromosome 3"/>
</dbReference>
<proteinExistence type="predicted"/>
<dbReference type="EMBL" id="CP144698">
    <property type="protein sequence ID" value="WVZ17282.1"/>
    <property type="molecule type" value="Genomic_DNA"/>
</dbReference>
<evidence type="ECO:0000313" key="3">
    <source>
        <dbReference type="Proteomes" id="UP001374535"/>
    </source>
</evidence>
<organism evidence="2 3">
    <name type="scientific">Vigna mungo</name>
    <name type="common">Black gram</name>
    <name type="synonym">Phaseolus mungo</name>
    <dbReference type="NCBI Taxonomy" id="3915"/>
    <lineage>
        <taxon>Eukaryota</taxon>
        <taxon>Viridiplantae</taxon>
        <taxon>Streptophyta</taxon>
        <taxon>Embryophyta</taxon>
        <taxon>Tracheophyta</taxon>
        <taxon>Spermatophyta</taxon>
        <taxon>Magnoliopsida</taxon>
        <taxon>eudicotyledons</taxon>
        <taxon>Gunneridae</taxon>
        <taxon>Pentapetalae</taxon>
        <taxon>rosids</taxon>
        <taxon>fabids</taxon>
        <taxon>Fabales</taxon>
        <taxon>Fabaceae</taxon>
        <taxon>Papilionoideae</taxon>
        <taxon>50 kb inversion clade</taxon>
        <taxon>NPAAA clade</taxon>
        <taxon>indigoferoid/millettioid clade</taxon>
        <taxon>Phaseoleae</taxon>
        <taxon>Vigna</taxon>
    </lineage>
</organism>
<protein>
    <submittedName>
        <fullName evidence="2">Uncharacterized protein</fullName>
    </submittedName>
</protein>
<dbReference type="InterPro" id="IPR036005">
    <property type="entry name" value="Creatinase/aminopeptidase-like"/>
</dbReference>
<dbReference type="Gene3D" id="3.90.230.10">
    <property type="entry name" value="Creatinase/methionine aminopeptidase superfamily"/>
    <property type="match status" value="1"/>
</dbReference>